<organism evidence="2 3">
    <name type="scientific">Fusibacter ferrireducens</name>
    <dbReference type="NCBI Taxonomy" id="2785058"/>
    <lineage>
        <taxon>Bacteria</taxon>
        <taxon>Bacillati</taxon>
        <taxon>Bacillota</taxon>
        <taxon>Clostridia</taxon>
        <taxon>Eubacteriales</taxon>
        <taxon>Eubacteriales Family XII. Incertae Sedis</taxon>
        <taxon>Fusibacter</taxon>
    </lineage>
</organism>
<dbReference type="InterPro" id="IPR036986">
    <property type="entry name" value="S4_RNA-bd_sf"/>
</dbReference>
<dbReference type="SUPFAM" id="SSF55174">
    <property type="entry name" value="Alpha-L RNA-binding motif"/>
    <property type="match status" value="1"/>
</dbReference>
<accession>A0ABR9ZVB0</accession>
<gene>
    <name evidence="2" type="ORF">ISU02_13410</name>
</gene>
<dbReference type="EMBL" id="JADKNH010000008">
    <property type="protein sequence ID" value="MBF4694113.1"/>
    <property type="molecule type" value="Genomic_DNA"/>
</dbReference>
<dbReference type="PROSITE" id="PS50889">
    <property type="entry name" value="S4"/>
    <property type="match status" value="1"/>
</dbReference>
<evidence type="ECO:0000313" key="3">
    <source>
        <dbReference type="Proteomes" id="UP000614200"/>
    </source>
</evidence>
<evidence type="ECO:0008006" key="4">
    <source>
        <dbReference type="Google" id="ProtNLM"/>
    </source>
</evidence>
<keyword evidence="1" id="KW-0694">RNA-binding</keyword>
<name>A0ABR9ZVB0_9FIRM</name>
<dbReference type="Gene3D" id="3.10.290.10">
    <property type="entry name" value="RNA-binding S4 domain"/>
    <property type="match status" value="1"/>
</dbReference>
<evidence type="ECO:0000313" key="2">
    <source>
        <dbReference type="EMBL" id="MBF4694113.1"/>
    </source>
</evidence>
<dbReference type="Proteomes" id="UP000614200">
    <property type="component" value="Unassembled WGS sequence"/>
</dbReference>
<protein>
    <recommendedName>
        <fullName evidence="4">Recombinase zinc beta ribbon domain-containing protein</fullName>
    </recommendedName>
</protein>
<proteinExistence type="predicted"/>
<reference evidence="2 3" key="1">
    <citation type="submission" date="2020-11" db="EMBL/GenBank/DDBJ databases">
        <title>Fusibacter basophilias sp. nov.</title>
        <authorList>
            <person name="Qiu D."/>
        </authorList>
    </citation>
    <scope>NUCLEOTIDE SEQUENCE [LARGE SCALE GENOMIC DNA]</scope>
    <source>
        <strain evidence="2 3">Q10-2</strain>
    </source>
</reference>
<comment type="caution">
    <text evidence="2">The sequence shown here is derived from an EMBL/GenBank/DDBJ whole genome shotgun (WGS) entry which is preliminary data.</text>
</comment>
<sequence>MIKSKHINWVIQTSGVSEVERYCHNCGQKVIFKDSLVRRQNANGKNIHHFAIYKCDRGHTWNKKIEQFKVKGDLENKKDFLTSTETTSEHGEIIIDKLLSEGYEILEISVRSDMKIRVDKVLAQCISDRSRTQLNVFFERNDVTVNNKNVSGCFKVYQDAVIRIRL</sequence>
<keyword evidence="3" id="KW-1185">Reference proteome</keyword>
<dbReference type="RefSeq" id="WP_194702357.1">
    <property type="nucleotide sequence ID" value="NZ_JADKNH010000008.1"/>
</dbReference>
<evidence type="ECO:0000256" key="1">
    <source>
        <dbReference type="PROSITE-ProRule" id="PRU00182"/>
    </source>
</evidence>